<sequence length="249" mass="28402">MRNSTLLLSVFSVILLSCQPDDPAQTIVDKAIDYHGGAAYDKVNLEFDFRDKHYIVQKNGGDFRYERIQMDSTGAEIRDILTNAEAYRTINGQKVSVPDTTMDKYKYSVNSVAYFLLLPAPLRDAAVQKEYIGEVTIKGKAYDKIKVFFTQEGGGKDHDDVFVYYFDKEDGSMDFVSYLYHVNETGMRFREAYNPQRVGGILVQDYINFAPTDSTLAVTDENLLSLDSLYQSGKLTEFSRIENKNFKVR</sequence>
<organism evidence="1 2">
    <name type="scientific">Salmonirosea aquatica</name>
    <dbReference type="NCBI Taxonomy" id="2654236"/>
    <lineage>
        <taxon>Bacteria</taxon>
        <taxon>Pseudomonadati</taxon>
        <taxon>Bacteroidota</taxon>
        <taxon>Cytophagia</taxon>
        <taxon>Cytophagales</taxon>
        <taxon>Spirosomataceae</taxon>
        <taxon>Salmonirosea</taxon>
    </lineage>
</organism>
<evidence type="ECO:0008006" key="3">
    <source>
        <dbReference type="Google" id="ProtNLM"/>
    </source>
</evidence>
<accession>A0A7C9FDM9</accession>
<proteinExistence type="predicted"/>
<evidence type="ECO:0000313" key="1">
    <source>
        <dbReference type="EMBL" id="MPR34887.1"/>
    </source>
</evidence>
<reference evidence="1 2" key="1">
    <citation type="submission" date="2019-10" db="EMBL/GenBank/DDBJ databases">
        <title>Draft Genome Sequence of Cytophagaceae sp. SJW1-29.</title>
        <authorList>
            <person name="Choi A."/>
        </authorList>
    </citation>
    <scope>NUCLEOTIDE SEQUENCE [LARGE SCALE GENOMIC DNA]</scope>
    <source>
        <strain evidence="1 2">SJW1-29</strain>
    </source>
</reference>
<comment type="caution">
    <text evidence="1">The sequence shown here is derived from an EMBL/GenBank/DDBJ whole genome shotgun (WGS) entry which is preliminary data.</text>
</comment>
<dbReference type="EMBL" id="WHLY01000002">
    <property type="protein sequence ID" value="MPR34887.1"/>
    <property type="molecule type" value="Genomic_DNA"/>
</dbReference>
<dbReference type="InterPro" id="IPR045444">
    <property type="entry name" value="DUF6503"/>
</dbReference>
<dbReference type="AlphaFoldDB" id="A0A7C9FDM9"/>
<dbReference type="RefSeq" id="WP_152761476.1">
    <property type="nucleotide sequence ID" value="NZ_WHLY01000002.1"/>
</dbReference>
<name>A0A7C9FDM9_9BACT</name>
<dbReference type="PROSITE" id="PS51257">
    <property type="entry name" value="PROKAR_LIPOPROTEIN"/>
    <property type="match status" value="1"/>
</dbReference>
<gene>
    <name evidence="1" type="ORF">GBK04_16390</name>
</gene>
<dbReference type="Proteomes" id="UP000479293">
    <property type="component" value="Unassembled WGS sequence"/>
</dbReference>
<keyword evidence="2" id="KW-1185">Reference proteome</keyword>
<dbReference type="Pfam" id="PF20113">
    <property type="entry name" value="DUF6503"/>
    <property type="match status" value="1"/>
</dbReference>
<protein>
    <recommendedName>
        <fullName evidence="3">Deoxyribose-phosphate aldolase</fullName>
    </recommendedName>
</protein>
<evidence type="ECO:0000313" key="2">
    <source>
        <dbReference type="Proteomes" id="UP000479293"/>
    </source>
</evidence>